<evidence type="ECO:0000313" key="5">
    <source>
        <dbReference type="EMBL" id="AZG46238.1"/>
    </source>
</evidence>
<evidence type="ECO:0000256" key="2">
    <source>
        <dbReference type="ARBA" id="ARBA00023002"/>
    </source>
</evidence>
<dbReference type="RefSeq" id="WP_124708780.1">
    <property type="nucleotide sequence ID" value="NZ_CP033972.1"/>
</dbReference>
<accession>A0A3G8JMW4</accession>
<dbReference type="InterPro" id="IPR023985">
    <property type="entry name" value="SDR_subfam_1"/>
</dbReference>
<dbReference type="AlphaFoldDB" id="A0A3G8JMW4"/>
<keyword evidence="6" id="KW-1185">Reference proteome</keyword>
<reference evidence="5 6" key="1">
    <citation type="submission" date="2018-11" db="EMBL/GenBank/DDBJ databases">
        <title>Gordonia insulae sp. nov., isolated from an island soil.</title>
        <authorList>
            <person name="Kim Y.S."/>
            <person name="Kim S.B."/>
        </authorList>
    </citation>
    <scope>NUCLEOTIDE SEQUENCE [LARGE SCALE GENOMIC DNA]</scope>
    <source>
        <strain evidence="5 6">MMS17-SY073</strain>
    </source>
</reference>
<dbReference type="Pfam" id="PF00106">
    <property type="entry name" value="adh_short"/>
    <property type="match status" value="1"/>
</dbReference>
<protein>
    <submittedName>
        <fullName evidence="5">(-)-trans-carveol dehydrogenase</fullName>
        <ecNumber evidence="5">1.1.1.-</ecNumber>
    </submittedName>
</protein>
<sequence length="285" mass="29919">MSRLEGKVAVITGAGRGQGRSHAVRLAEEGATIVASDLCEQMNSLGYSLASEEDLAQTASLVEAAGSKCLAIKADARDESAMHAVADAAMENFGKIDVLIVNHGIAMAKNWDGWTGSDWDDVIDSDLKSVWTSVRPVIPHMVAAQSGSIVLTSSVSGLLGQAGLLPYTAAKHGVVGLMRGLSASLGEHWIRVNAICPGNVATDMILNDHVVGAFSGGNPDFTIKDMEFPMRAMNLLPVPWVETVDVSNAVLWLASDEARFVTGVALPVDAGMFNTPRGIPPVAIT</sequence>
<dbReference type="GO" id="GO:0016616">
    <property type="term" value="F:oxidoreductase activity, acting on the CH-OH group of donors, NAD or NADP as acceptor"/>
    <property type="evidence" value="ECO:0007669"/>
    <property type="project" value="TreeGrafter"/>
</dbReference>
<keyword evidence="2 5" id="KW-0560">Oxidoreductase</keyword>
<dbReference type="KEGG" id="gom:D7316_02839"/>
<dbReference type="PANTHER" id="PTHR42760">
    <property type="entry name" value="SHORT-CHAIN DEHYDROGENASES/REDUCTASES FAMILY MEMBER"/>
    <property type="match status" value="1"/>
</dbReference>
<evidence type="ECO:0000256" key="4">
    <source>
        <dbReference type="RuleBase" id="RU000363"/>
    </source>
</evidence>
<dbReference type="OrthoDB" id="5173603at2"/>
<dbReference type="Proteomes" id="UP000271469">
    <property type="component" value="Chromosome"/>
</dbReference>
<dbReference type="InterPro" id="IPR036291">
    <property type="entry name" value="NAD(P)-bd_dom_sf"/>
</dbReference>
<name>A0A3G8JMW4_9ACTN</name>
<dbReference type="NCBIfam" id="NF009467">
    <property type="entry name" value="PRK12826.1-3"/>
    <property type="match status" value="1"/>
</dbReference>
<dbReference type="InterPro" id="IPR020904">
    <property type="entry name" value="Sc_DH/Rdtase_CS"/>
</dbReference>
<organism evidence="5 6">
    <name type="scientific">Gordonia insulae</name>
    <dbReference type="NCBI Taxonomy" id="2420509"/>
    <lineage>
        <taxon>Bacteria</taxon>
        <taxon>Bacillati</taxon>
        <taxon>Actinomycetota</taxon>
        <taxon>Actinomycetes</taxon>
        <taxon>Mycobacteriales</taxon>
        <taxon>Gordoniaceae</taxon>
        <taxon>Gordonia</taxon>
    </lineage>
</organism>
<dbReference type="PRINTS" id="PR00081">
    <property type="entry name" value="GDHRDH"/>
</dbReference>
<keyword evidence="3" id="KW-0520">NAD</keyword>
<dbReference type="EC" id="1.1.1.-" evidence="5"/>
<dbReference type="EMBL" id="CP033972">
    <property type="protein sequence ID" value="AZG46238.1"/>
    <property type="molecule type" value="Genomic_DNA"/>
</dbReference>
<dbReference type="PROSITE" id="PS00061">
    <property type="entry name" value="ADH_SHORT"/>
    <property type="match status" value="1"/>
</dbReference>
<dbReference type="Gene3D" id="3.40.50.720">
    <property type="entry name" value="NAD(P)-binding Rossmann-like Domain"/>
    <property type="match status" value="1"/>
</dbReference>
<dbReference type="PANTHER" id="PTHR42760:SF133">
    <property type="entry name" value="3-OXOACYL-[ACYL-CARRIER-PROTEIN] REDUCTASE"/>
    <property type="match status" value="1"/>
</dbReference>
<dbReference type="NCBIfam" id="TIGR03971">
    <property type="entry name" value="SDR_subfam_1"/>
    <property type="match status" value="1"/>
</dbReference>
<gene>
    <name evidence="5" type="primary">limC_3</name>
    <name evidence="5" type="ORF">D7316_02839</name>
</gene>
<evidence type="ECO:0000256" key="3">
    <source>
        <dbReference type="ARBA" id="ARBA00023027"/>
    </source>
</evidence>
<evidence type="ECO:0000313" key="6">
    <source>
        <dbReference type="Proteomes" id="UP000271469"/>
    </source>
</evidence>
<comment type="similarity">
    <text evidence="1 4">Belongs to the short-chain dehydrogenases/reductases (SDR) family.</text>
</comment>
<dbReference type="InterPro" id="IPR002347">
    <property type="entry name" value="SDR_fam"/>
</dbReference>
<dbReference type="FunFam" id="3.40.50.720:FF:000084">
    <property type="entry name" value="Short-chain dehydrogenase reductase"/>
    <property type="match status" value="1"/>
</dbReference>
<dbReference type="PRINTS" id="PR00080">
    <property type="entry name" value="SDRFAMILY"/>
</dbReference>
<proteinExistence type="inferred from homology"/>
<dbReference type="SUPFAM" id="SSF51735">
    <property type="entry name" value="NAD(P)-binding Rossmann-fold domains"/>
    <property type="match status" value="1"/>
</dbReference>
<evidence type="ECO:0000256" key="1">
    <source>
        <dbReference type="ARBA" id="ARBA00006484"/>
    </source>
</evidence>